<feature type="transmembrane region" description="Helical" evidence="12">
    <location>
        <begin position="29"/>
        <end position="50"/>
    </location>
</feature>
<feature type="coiled-coil region" evidence="10">
    <location>
        <begin position="1318"/>
        <end position="1348"/>
    </location>
</feature>
<feature type="domain" description="Piezo TM1-24" evidence="16">
    <location>
        <begin position="31"/>
        <end position="705"/>
    </location>
</feature>
<dbReference type="Pfam" id="PF24874">
    <property type="entry name" value="Piezo_THU9_anchor"/>
    <property type="match status" value="1"/>
</dbReference>
<reference evidence="19" key="1">
    <citation type="journal article" date="2010" name="Nature">
        <title>The Amphimedon queenslandica genome and the evolution of animal complexity.</title>
        <authorList>
            <person name="Srivastava M."/>
            <person name="Simakov O."/>
            <person name="Chapman J."/>
            <person name="Fahey B."/>
            <person name="Gauthier M.E."/>
            <person name="Mitros T."/>
            <person name="Richards G.S."/>
            <person name="Conaco C."/>
            <person name="Dacre M."/>
            <person name="Hellsten U."/>
            <person name="Larroux C."/>
            <person name="Putnam N.H."/>
            <person name="Stanke M."/>
            <person name="Adamska M."/>
            <person name="Darling A."/>
            <person name="Degnan S.M."/>
            <person name="Oakley T.H."/>
            <person name="Plachetzki D.C."/>
            <person name="Zhai Y."/>
            <person name="Adamski M."/>
            <person name="Calcino A."/>
            <person name="Cummins S.F."/>
            <person name="Goodstein D.M."/>
            <person name="Harris C."/>
            <person name="Jackson D.J."/>
            <person name="Leys S.P."/>
            <person name="Shu S."/>
            <person name="Woodcroft B.J."/>
            <person name="Vervoort M."/>
            <person name="Kosik K.S."/>
            <person name="Manning G."/>
            <person name="Degnan B.M."/>
            <person name="Rokhsar D.S."/>
        </authorList>
    </citation>
    <scope>NUCLEOTIDE SEQUENCE [LARGE SCALE GENOMIC DNA]</scope>
</reference>
<keyword evidence="10" id="KW-0175">Coiled coil</keyword>
<feature type="transmembrane region" description="Helical" evidence="12">
    <location>
        <begin position="615"/>
        <end position="638"/>
    </location>
</feature>
<keyword evidence="9" id="KW-0407">Ion channel</keyword>
<feature type="region of interest" description="Disordered" evidence="11">
    <location>
        <begin position="1367"/>
        <end position="1403"/>
    </location>
</feature>
<evidence type="ECO:0000256" key="7">
    <source>
        <dbReference type="ARBA" id="ARBA00023065"/>
    </source>
</evidence>
<feature type="transmembrane region" description="Helical" evidence="12">
    <location>
        <begin position="1670"/>
        <end position="1696"/>
    </location>
</feature>
<dbReference type="EnsemblMetazoa" id="XM_019993751.1">
    <property type="protein sequence ID" value="XP_019849310.1"/>
    <property type="gene ID" value="LOC100637032"/>
</dbReference>
<evidence type="ECO:0000256" key="1">
    <source>
        <dbReference type="ARBA" id="ARBA00004651"/>
    </source>
</evidence>
<protein>
    <submittedName>
        <fullName evidence="18">Uncharacterized protein</fullName>
    </submittedName>
</protein>
<sequence>MVFSKIAFALCDHLLRRWVLPLTLLAASLLRYNLFSLIYLILFCVGVLIPSPKLKKQRFSSVVYLFIIVIASLLFTLAQVGFQISLATGFTLGSCDTLEVILRQSGLILFTVPPVDIVRHLLPDVVVLIISSVSAGFALKVSFLHSVEPPPSTGFDSPNEATALTSTTRPMTPQQEYYQFPKCFQWSVEFLIFIMFLFSGSVVPSLTSFFYYFCFLFLLFVWSFHGRVKLMSLVRLMRIVAMLYSSCHLVVLYLYQFQSFQLALPVEPMSDNDSLIARLLGLTPVIQTICTKPTQLLIWDGTPVTYFINPWALIGMFWILGSDFQLWLSTKKDLWIKDYSYFIPVLPEMGGESFVPPRYGATGNTPVNETSLTVGDGHSIASIESRLNSIKTLWDKFVIRVKELAHVLMSVNYVVSLAAMMAWGVIYPTWVALVLLLWACGMCLIPKIDLKRSFYLISPLLLLYSVALVLLQYVNSLNLSLSVNVAVVGECDTQSTPWALQNCRALVLTVKSLLMLPFCASVYQFISTWNLVKENSEEAPPAAAPNGDKEEQISTVALLQSQLTVILITYWILVVVGAFLLVILAGDASILKSVYVVFFFILLLFYQIFPKWWIYIMYPFWCLLVAYTTLHLILVYTFPFPSINDLWMSAYNSSNHGWNFTAEEFYDALGLLQYTTSGNTSRSLFYVLVPLAILIIVLALQIRYFTPWATFCSPVAQEELDGSTDVSSRNAEMLFHRMTNLVSTREATDTKREREVEEKEEEDEEEIHVEEENVEDKDHSDFSPELTLYKVANYVLFQLRRGIVAIWYLSWRFLELHIHKAIVLSLFGLCLYEVSASYLILVGLVLLVAALPIINGLAYPAATLYLGLLSLGKFLFQISLIESFNIDVDEDCVDPGLSSRSLLFNYTYSPTSNDSSWIGLNKAASDTEYVAGPLLVSLLIALSYSTRRHQAYSIENKRLTIERWEIGSLFLGVKQELAHHSWTDAIKYILNHFFEMYGVEFCWIIQSIVIAVRIDIYGVFAAILLGAMLITPRRFLRIFWMLYLTIQGILILVQYLALLGAPTSAICDNGYPWASKFNDTYHTRLEKWLFIPHTGADILDKRWLFVNLISYLCMALQMKYFVRNPLTGLPAVTDYPFMYDTDKFLDYLKILLFQYYFWLAIFFVFVAGAFGLNVFGLIFLLLCFIFLYRGQLLLSDERTKRKKWWMTLRAFIYFILLIRIMIELPGCVFIPEISFGGRCGFISVINLHCSEPLYYGIPSSLDCDNNPHSSTGLWFDVLTFILVTIQVILLDTQYADQVAREINEKESSAVEFSKILFAVLDENEKKSTEKQKEELEELKERAGKLKLTEGKIAHLLNVGTRVPPDFSLTVSPTHSSKKDSSPTDIEEKEEEEEEEVKHKSKAEDVAEEISKWKKVGSFLWKVWLEVVDYIINFLEDSSANYMEVLKRVAKARHESHAPAADSPHSEEGRGLEETGTKPPGIAVQAEVTESGATPPVSETKFTHSSSVRKSPSFPPPSMKRLRSSGYNFDKSGDIIQTLRIAPSSDHEEQAKAVHERLEKLSTEYTRRPKRLLRALYYWTLSHFNYVVIFMAILAIIRSGSFISFFYAAIIFMWGLLYVPWPTKRYWNILLFFTMFVLVVKYIYYFVYFAIGNDGETGDNAFLGLNGPASWFFGIETTSSYFSNSFVHLLLLMSIIFHRGLLKQHGLWQNISTLSKRTGILRSVFYRFIGFFKTLFSKTTIAGAKDLYNWMLFFDCLCFITIALGYSSFSVSTGSGDVPEVATYIQSNNIPLTFLTMLFLQFFFMLVDRAIYLRHSIIAKFVFYVTLLILWHIWMFLILPVTTEKAFIDNPAAQAIYFFKSMYFIVSALQMISGYPERLLKNFAAKNFSPPVGFIFLGYRAIPIIPELREVMDWVFTDTSLTVINWLRVQEIWAQLYQIKVRRVREKLLPRDLGDKQSFVVKLFLGGAFLVGLVLLIWGPLLVISLVNETSTPNPPIYATVDLDLEGYQLLQIQAQSSFIYELNQDQYSTLRNKITTTTIRRDFNDLFPKENFRRILFPGGSSLLWTASQPSQDQLKDLLALSAKAVHKLVFSWSFRRSPGTGVASEVISGSKNIEINTEVARQFLDNLNGNLSLINLTSLYPLYVSAPAAEMSTEYTSISNYISGNTVVDCSALLNRTETLNNVTINQWWTLTQSSSYVLATGNESPGSLEMIVHSDPVVPVVFSFVSNLGIIGLYVSVVLVISRFLRSFINSLMFEIIIDEILYPDPLLELCDDIFAVREAKDFVLEEVLVGKLFYIFRSPERLLKITELPKTKQD</sequence>
<dbReference type="PANTHER" id="PTHR47049">
    <property type="entry name" value="PIEZO-TYPE MECHANOSENSITIVE ION CHANNEL HOMOLOG"/>
    <property type="match status" value="1"/>
</dbReference>
<dbReference type="InterPro" id="IPR056769">
    <property type="entry name" value="Piezo_TM1-24"/>
</dbReference>
<feature type="region of interest" description="Disordered" evidence="11">
    <location>
        <begin position="745"/>
        <end position="774"/>
    </location>
</feature>
<dbReference type="InterPro" id="IPR056768">
    <property type="entry name" value="THU_Piezo"/>
</dbReference>
<feature type="transmembrane region" description="Helical" evidence="12">
    <location>
        <begin position="453"/>
        <end position="474"/>
    </location>
</feature>
<organism evidence="18">
    <name type="scientific">Amphimedon queenslandica</name>
    <name type="common">Sponge</name>
    <dbReference type="NCBI Taxonomy" id="400682"/>
    <lineage>
        <taxon>Eukaryota</taxon>
        <taxon>Metazoa</taxon>
        <taxon>Porifera</taxon>
        <taxon>Demospongiae</taxon>
        <taxon>Heteroscleromorpha</taxon>
        <taxon>Haplosclerida</taxon>
        <taxon>Niphatidae</taxon>
        <taxon>Amphimedon</taxon>
    </lineage>
</organism>
<keyword evidence="8 12" id="KW-0472">Membrane</keyword>
<evidence type="ECO:0000256" key="4">
    <source>
        <dbReference type="ARBA" id="ARBA00022475"/>
    </source>
</evidence>
<evidence type="ECO:0000256" key="3">
    <source>
        <dbReference type="ARBA" id="ARBA00022448"/>
    </source>
</evidence>
<dbReference type="InterPro" id="IPR027272">
    <property type="entry name" value="Piezo"/>
</dbReference>
<evidence type="ECO:0000256" key="2">
    <source>
        <dbReference type="ARBA" id="ARBA00007821"/>
    </source>
</evidence>
<feature type="transmembrane region" description="Helical" evidence="12">
    <location>
        <begin position="183"/>
        <end position="203"/>
    </location>
</feature>
<dbReference type="Pfam" id="PF23188">
    <property type="entry name" value="THU_Piezo1"/>
    <property type="match status" value="1"/>
</dbReference>
<feature type="transmembrane region" description="Helical" evidence="12">
    <location>
        <begin position="1155"/>
        <end position="1188"/>
    </location>
</feature>
<evidence type="ECO:0000259" key="14">
    <source>
        <dbReference type="Pfam" id="PF15917"/>
    </source>
</evidence>
<dbReference type="STRING" id="400682.A0A1X7VF12"/>
<comment type="similarity">
    <text evidence="2">Belongs to the PIEZO (TC 1.A.75) family.</text>
</comment>
<gene>
    <name evidence="18" type="primary">100637032</name>
</gene>
<evidence type="ECO:0000256" key="9">
    <source>
        <dbReference type="ARBA" id="ARBA00023303"/>
    </source>
</evidence>
<reference evidence="18" key="2">
    <citation type="submission" date="2017-05" db="UniProtKB">
        <authorList>
            <consortium name="EnsemblMetazoa"/>
        </authorList>
    </citation>
    <scope>IDENTIFICATION</scope>
</reference>
<dbReference type="SMR" id="A0A1X7VF12"/>
<evidence type="ECO:0000256" key="11">
    <source>
        <dbReference type="SAM" id="MobiDB-lite"/>
    </source>
</evidence>
<accession>A0A1X7VF12</accession>
<dbReference type="GO" id="GO:0005886">
    <property type="term" value="C:plasma membrane"/>
    <property type="evidence" value="ECO:0007669"/>
    <property type="project" value="UniProtKB-SubCell"/>
</dbReference>
<feature type="transmembrane region" description="Helical" evidence="12">
    <location>
        <begin position="429"/>
        <end position="446"/>
    </location>
</feature>
<dbReference type="InterPro" id="IPR031334">
    <property type="entry name" value="Piezo_cap_dom"/>
</dbReference>
<dbReference type="Proteomes" id="UP000007879">
    <property type="component" value="Unassembled WGS sequence"/>
</dbReference>
<feature type="transmembrane region" description="Helical" evidence="12">
    <location>
        <begin position="1850"/>
        <end position="1871"/>
    </location>
</feature>
<evidence type="ECO:0000256" key="8">
    <source>
        <dbReference type="ARBA" id="ARBA00023136"/>
    </source>
</evidence>
<feature type="region of interest" description="Disordered" evidence="11">
    <location>
        <begin position="1454"/>
        <end position="1517"/>
    </location>
</feature>
<keyword evidence="4" id="KW-1003">Cell membrane</keyword>
<feature type="compositionally biased region" description="Basic and acidic residues" evidence="11">
    <location>
        <begin position="1463"/>
        <end position="1475"/>
    </location>
</feature>
<evidence type="ECO:0000256" key="6">
    <source>
        <dbReference type="ARBA" id="ARBA00022989"/>
    </source>
</evidence>
<feature type="transmembrane region" description="Helical" evidence="12">
    <location>
        <begin position="1208"/>
        <end position="1231"/>
    </location>
</feature>
<feature type="transmembrane region" description="Helical" evidence="12">
    <location>
        <begin position="821"/>
        <end position="851"/>
    </location>
</feature>
<keyword evidence="7" id="KW-0406">Ion transport</keyword>
<feature type="transmembrane region" description="Helical" evidence="12">
    <location>
        <begin position="1625"/>
        <end position="1650"/>
    </location>
</feature>
<evidence type="ECO:0000259" key="17">
    <source>
        <dbReference type="Pfam" id="PF24874"/>
    </source>
</evidence>
<feature type="transmembrane region" description="Helical" evidence="12">
    <location>
        <begin position="1575"/>
        <end position="1595"/>
    </location>
</feature>
<evidence type="ECO:0000259" key="15">
    <source>
        <dbReference type="Pfam" id="PF23188"/>
    </source>
</evidence>
<dbReference type="Pfam" id="PF24871">
    <property type="entry name" value="Piezo_TM1-24"/>
    <property type="match status" value="1"/>
</dbReference>
<feature type="transmembrane region" description="Helical" evidence="12">
    <location>
        <begin position="1038"/>
        <end position="1058"/>
    </location>
</feature>
<dbReference type="EnsemblMetazoa" id="Aqu2.1.38329_001">
    <property type="protein sequence ID" value="Aqu2.1.38329_001"/>
    <property type="gene ID" value="Aqu2.1.38329"/>
</dbReference>
<evidence type="ECO:0000313" key="18">
    <source>
        <dbReference type="EnsemblMetazoa" id="Aqu2.1.38329_001"/>
    </source>
</evidence>
<feature type="transmembrane region" description="Helical" evidence="12">
    <location>
        <begin position="404"/>
        <end position="423"/>
    </location>
</feature>
<feature type="transmembrane region" description="Helical" evidence="12">
    <location>
        <begin position="1601"/>
        <end position="1618"/>
    </location>
</feature>
<feature type="compositionally biased region" description="Acidic residues" evidence="11">
    <location>
        <begin position="1384"/>
        <end position="1394"/>
    </location>
</feature>
<evidence type="ECO:0000259" key="13">
    <source>
        <dbReference type="Pfam" id="PF12166"/>
    </source>
</evidence>
<feature type="domain" description="Piezo THU9 and anchor" evidence="17">
    <location>
        <begin position="1744"/>
        <end position="1984"/>
    </location>
</feature>
<evidence type="ECO:0000259" key="16">
    <source>
        <dbReference type="Pfam" id="PF24871"/>
    </source>
</evidence>
<feature type="transmembrane region" description="Helical" evidence="12">
    <location>
        <begin position="1746"/>
        <end position="1768"/>
    </location>
</feature>
<evidence type="ECO:0000256" key="12">
    <source>
        <dbReference type="SAM" id="Phobius"/>
    </source>
</evidence>
<dbReference type="KEGG" id="aqu:100637032"/>
<dbReference type="InParanoid" id="A0A1X7VF12"/>
<dbReference type="InterPro" id="IPR031805">
    <property type="entry name" value="Piezo_TM25-28"/>
</dbReference>
<feature type="transmembrane region" description="Helical" evidence="12">
    <location>
        <begin position="306"/>
        <end position="328"/>
    </location>
</feature>
<dbReference type="OrthoDB" id="303066at2759"/>
<proteinExistence type="inferred from homology"/>
<feature type="transmembrane region" description="Helical" evidence="12">
    <location>
        <begin position="1962"/>
        <end position="1986"/>
    </location>
</feature>
<evidence type="ECO:0000256" key="5">
    <source>
        <dbReference type="ARBA" id="ARBA00022692"/>
    </source>
</evidence>
<feature type="transmembrane region" description="Helical" evidence="12">
    <location>
        <begin position="1014"/>
        <end position="1032"/>
    </location>
</feature>
<dbReference type="Pfam" id="PF15917">
    <property type="entry name" value="Piezo_TM25-28"/>
    <property type="match status" value="1"/>
</dbReference>
<keyword evidence="3" id="KW-0813">Transport</keyword>
<feature type="compositionally biased region" description="Basic and acidic residues" evidence="11">
    <location>
        <begin position="746"/>
        <end position="757"/>
    </location>
</feature>
<feature type="compositionally biased region" description="Acidic residues" evidence="11">
    <location>
        <begin position="758"/>
        <end position="774"/>
    </location>
</feature>
<feature type="transmembrane region" description="Helical" evidence="12">
    <location>
        <begin position="684"/>
        <end position="705"/>
    </location>
</feature>
<feature type="transmembrane region" description="Helical" evidence="12">
    <location>
        <begin position="1818"/>
        <end position="1838"/>
    </location>
</feature>
<keyword evidence="5 12" id="KW-0812">Transmembrane</keyword>
<dbReference type="eggNOG" id="KOG1893">
    <property type="taxonomic scope" value="Eukaryota"/>
</dbReference>
<evidence type="ECO:0000256" key="10">
    <source>
        <dbReference type="SAM" id="Coils"/>
    </source>
</evidence>
<feature type="transmembrane region" description="Helical" evidence="12">
    <location>
        <begin position="1788"/>
        <end position="1806"/>
    </location>
</feature>
<feature type="domain" description="Piezo TM25-28" evidence="14">
    <location>
        <begin position="1142"/>
        <end position="1389"/>
    </location>
</feature>
<comment type="subcellular location">
    <subcellularLocation>
        <location evidence="1">Cell membrane</location>
        <topology evidence="1">Multi-pass membrane protein</topology>
    </subcellularLocation>
</comment>
<dbReference type="GO" id="GO:0008381">
    <property type="term" value="F:mechanosensitive monoatomic ion channel activity"/>
    <property type="evidence" value="ECO:0007669"/>
    <property type="project" value="InterPro"/>
</dbReference>
<dbReference type="PANTHER" id="PTHR47049:SF2">
    <property type="entry name" value="PIEZO-TYPE MECHANOSENSITIVE ION CHANNEL HOMOLOG"/>
    <property type="match status" value="1"/>
</dbReference>
<feature type="transmembrane region" description="Helical" evidence="12">
    <location>
        <begin position="236"/>
        <end position="255"/>
    </location>
</feature>
<feature type="transmembrane region" description="Helical" evidence="12">
    <location>
        <begin position="563"/>
        <end position="583"/>
    </location>
</feature>
<feature type="transmembrane region" description="Helical" evidence="12">
    <location>
        <begin position="590"/>
        <end position="609"/>
    </location>
</feature>
<keyword evidence="6 12" id="KW-1133">Transmembrane helix</keyword>
<feature type="domain" description="Piezo non-specific cation channel cap" evidence="13">
    <location>
        <begin position="2021"/>
        <end position="2310"/>
    </location>
</feature>
<feature type="transmembrane region" description="Helical" evidence="12">
    <location>
        <begin position="2222"/>
        <end position="2247"/>
    </location>
</feature>
<feature type="domain" description="Piezo transmembrane helical unit" evidence="15">
    <location>
        <begin position="1580"/>
        <end position="1708"/>
    </location>
</feature>
<dbReference type="Pfam" id="PF12166">
    <property type="entry name" value="Piezo_cap"/>
    <property type="match status" value="1"/>
</dbReference>
<keyword evidence="19" id="KW-1185">Reference proteome</keyword>
<dbReference type="InterPro" id="IPR056770">
    <property type="entry name" value="Piezo_THU9_anchor"/>
</dbReference>
<feature type="transmembrane region" description="Helical" evidence="12">
    <location>
        <begin position="62"/>
        <end position="82"/>
    </location>
</feature>
<name>A0A1X7VF12_AMPQE</name>
<feature type="transmembrane region" description="Helical" evidence="12">
    <location>
        <begin position="1272"/>
        <end position="1290"/>
    </location>
</feature>
<evidence type="ECO:0000313" key="19">
    <source>
        <dbReference type="Proteomes" id="UP000007879"/>
    </source>
</evidence>